<comment type="caution">
    <text evidence="2">The sequence shown here is derived from an EMBL/GenBank/DDBJ whole genome shotgun (WGS) entry which is preliminary data.</text>
</comment>
<dbReference type="Proteomes" id="UP000011668">
    <property type="component" value="Unassembled WGS sequence"/>
</dbReference>
<feature type="signal peptide" evidence="1">
    <location>
        <begin position="1"/>
        <end position="26"/>
    </location>
</feature>
<feature type="chain" id="PRO_5003996713" description="Secreted protein" evidence="1">
    <location>
        <begin position="27"/>
        <end position="92"/>
    </location>
</feature>
<keyword evidence="3" id="KW-1185">Reference proteome</keyword>
<protein>
    <recommendedName>
        <fullName evidence="4">Secreted protein</fullName>
    </recommendedName>
</protein>
<dbReference type="EMBL" id="AFRT01005450">
    <property type="protein sequence ID" value="ELU35744.1"/>
    <property type="molecule type" value="Genomic_DNA"/>
</dbReference>
<evidence type="ECO:0000313" key="3">
    <source>
        <dbReference type="Proteomes" id="UP000011668"/>
    </source>
</evidence>
<evidence type="ECO:0000256" key="1">
    <source>
        <dbReference type="SAM" id="SignalP"/>
    </source>
</evidence>
<sequence>MPASQTAAWWLAFCSLSLMGKIPACASTVLVGAVWRALVIARATILCADCRRGFEAILDVTYPFNHVCPFRGLPQYRRALLSPGEFSVENNP</sequence>
<accession>L8WH93</accession>
<reference evidence="2 3" key="1">
    <citation type="journal article" date="2013" name="Nat. Commun.">
        <title>The evolution and pathogenic mechanisms of the rice sheath blight pathogen.</title>
        <authorList>
            <person name="Zheng A."/>
            <person name="Lin R."/>
            <person name="Xu L."/>
            <person name="Qin P."/>
            <person name="Tang C."/>
            <person name="Ai P."/>
            <person name="Zhang D."/>
            <person name="Liu Y."/>
            <person name="Sun Z."/>
            <person name="Feng H."/>
            <person name="Wang Y."/>
            <person name="Chen Y."/>
            <person name="Liang X."/>
            <person name="Fu R."/>
            <person name="Li Q."/>
            <person name="Zhang J."/>
            <person name="Yu X."/>
            <person name="Xie Z."/>
            <person name="Ding L."/>
            <person name="Guan P."/>
            <person name="Tang J."/>
            <person name="Liang Y."/>
            <person name="Wang S."/>
            <person name="Deng Q."/>
            <person name="Li S."/>
            <person name="Zhu J."/>
            <person name="Wang L."/>
            <person name="Liu H."/>
            <person name="Li P."/>
        </authorList>
    </citation>
    <scope>NUCLEOTIDE SEQUENCE [LARGE SCALE GENOMIC DNA]</scope>
    <source>
        <strain evidence="3">AG-1 IA</strain>
    </source>
</reference>
<proteinExistence type="predicted"/>
<dbReference type="AlphaFoldDB" id="L8WH93"/>
<evidence type="ECO:0000313" key="2">
    <source>
        <dbReference type="EMBL" id="ELU35744.1"/>
    </source>
</evidence>
<gene>
    <name evidence="2" type="ORF">AG1IA_10226</name>
</gene>
<dbReference type="HOGENOM" id="CLU_2414801_0_0_1"/>
<keyword evidence="1" id="KW-0732">Signal</keyword>
<organism evidence="2 3">
    <name type="scientific">Thanatephorus cucumeris (strain AG1-IA)</name>
    <name type="common">Rice sheath blight fungus</name>
    <name type="synonym">Rhizoctonia solani</name>
    <dbReference type="NCBI Taxonomy" id="983506"/>
    <lineage>
        <taxon>Eukaryota</taxon>
        <taxon>Fungi</taxon>
        <taxon>Dikarya</taxon>
        <taxon>Basidiomycota</taxon>
        <taxon>Agaricomycotina</taxon>
        <taxon>Agaricomycetes</taxon>
        <taxon>Cantharellales</taxon>
        <taxon>Ceratobasidiaceae</taxon>
        <taxon>Rhizoctonia</taxon>
        <taxon>Rhizoctonia solani AG-1</taxon>
    </lineage>
</organism>
<name>L8WH93_THACA</name>
<evidence type="ECO:0008006" key="4">
    <source>
        <dbReference type="Google" id="ProtNLM"/>
    </source>
</evidence>